<dbReference type="FunFam" id="3.40.1190.20:FF:000003">
    <property type="entry name" value="Phosphomethylpyrimidine kinase ThiD"/>
    <property type="match status" value="1"/>
</dbReference>
<dbReference type="InterPro" id="IPR029056">
    <property type="entry name" value="Ribokinase-like"/>
</dbReference>
<reference evidence="8 9" key="1">
    <citation type="submission" date="2014-07" db="EMBL/GenBank/DDBJ databases">
        <authorList>
            <person name="McCorrison J."/>
            <person name="Sanka R."/>
            <person name="Torralba M."/>
            <person name="Gillis M."/>
            <person name="Haft D.H."/>
            <person name="Methe B."/>
            <person name="Sutton G."/>
            <person name="Nelson K.E."/>
        </authorList>
    </citation>
    <scope>NUCLEOTIDE SEQUENCE [LARGE SCALE GENOMIC DNA]</scope>
    <source>
        <strain evidence="8 9">DNF00040</strain>
    </source>
</reference>
<evidence type="ECO:0000259" key="7">
    <source>
        <dbReference type="Pfam" id="PF08543"/>
    </source>
</evidence>
<dbReference type="SUPFAM" id="SSF53613">
    <property type="entry name" value="Ribokinase-like"/>
    <property type="match status" value="1"/>
</dbReference>
<dbReference type="Proteomes" id="UP000029629">
    <property type="component" value="Unassembled WGS sequence"/>
</dbReference>
<feature type="domain" description="Pyridoxamine kinase/Phosphomethylpyrimidine kinase" evidence="7">
    <location>
        <begin position="12"/>
        <end position="264"/>
    </location>
</feature>
<dbReference type="UniPathway" id="UPA00060">
    <property type="reaction ID" value="UER00138"/>
</dbReference>
<dbReference type="OrthoDB" id="9810880at2"/>
<keyword evidence="5 8" id="KW-0418">Kinase</keyword>
<dbReference type="GO" id="GO:0009229">
    <property type="term" value="P:thiamine diphosphate biosynthetic process"/>
    <property type="evidence" value="ECO:0007669"/>
    <property type="project" value="UniProtKB-UniPathway"/>
</dbReference>
<accession>A0A095ZAW8</accession>
<dbReference type="GO" id="GO:0008972">
    <property type="term" value="F:phosphomethylpyrimidine kinase activity"/>
    <property type="evidence" value="ECO:0007669"/>
    <property type="project" value="InterPro"/>
</dbReference>
<sequence>MTQRTLSIAGVDPSGGAGVLADIKAMSALGTYACGVVAALTAQSTQGVTGVMPVPPEFIRLQLKTLFNDVQIDAIKLGMLGESPVIEAVAEELIAYEGHRHCILDPVMVAKGGDQLLPHSSVPTLIEALIPQTTIITPNLPEAAILTSQSTPETKKQMYQLAEKLHQLFKQTDERWVLLKGGHLPHNELVDLLFNGDQMIELPNQRINTKNTHGTGCTYSAAICALATRDDDIVRATKDAKAYLIKAIERADEMEVGSGHGPLHHFHQWW</sequence>
<evidence type="ECO:0000256" key="4">
    <source>
        <dbReference type="ARBA" id="ARBA00022741"/>
    </source>
</evidence>
<dbReference type="RefSeq" id="WP_036558015.1">
    <property type="nucleotide sequence ID" value="NZ_JRNI01000013.1"/>
</dbReference>
<evidence type="ECO:0000256" key="3">
    <source>
        <dbReference type="ARBA" id="ARBA00022679"/>
    </source>
</evidence>
<evidence type="ECO:0000313" key="9">
    <source>
        <dbReference type="Proteomes" id="UP000029629"/>
    </source>
</evidence>
<dbReference type="GO" id="GO:0009228">
    <property type="term" value="P:thiamine biosynthetic process"/>
    <property type="evidence" value="ECO:0007669"/>
    <property type="project" value="InterPro"/>
</dbReference>
<keyword evidence="9" id="KW-1185">Reference proteome</keyword>
<dbReference type="EC" id="2.7.1.49" evidence="2"/>
<evidence type="ECO:0000313" key="8">
    <source>
        <dbReference type="EMBL" id="KGF31506.1"/>
    </source>
</evidence>
<dbReference type="NCBIfam" id="TIGR00097">
    <property type="entry name" value="HMP-P_kinase"/>
    <property type="match status" value="1"/>
</dbReference>
<dbReference type="PANTHER" id="PTHR20858">
    <property type="entry name" value="PHOSPHOMETHYLPYRIMIDINE KINASE"/>
    <property type="match status" value="1"/>
</dbReference>
<protein>
    <recommendedName>
        <fullName evidence="2">hydroxymethylpyrimidine kinase</fullName>
        <ecNumber evidence="2">2.7.1.49</ecNumber>
    </recommendedName>
</protein>
<dbReference type="GO" id="GO:0005524">
    <property type="term" value="F:ATP binding"/>
    <property type="evidence" value="ECO:0007669"/>
    <property type="project" value="UniProtKB-KW"/>
</dbReference>
<evidence type="ECO:0000256" key="5">
    <source>
        <dbReference type="ARBA" id="ARBA00022777"/>
    </source>
</evidence>
<dbReference type="EMBL" id="JRNI01000013">
    <property type="protein sequence ID" value="KGF31506.1"/>
    <property type="molecule type" value="Genomic_DNA"/>
</dbReference>
<dbReference type="GO" id="GO:0008902">
    <property type="term" value="F:hydroxymethylpyrimidine kinase activity"/>
    <property type="evidence" value="ECO:0007669"/>
    <property type="project" value="UniProtKB-EC"/>
</dbReference>
<keyword evidence="3" id="KW-0808">Transferase</keyword>
<dbReference type="GO" id="GO:0005829">
    <property type="term" value="C:cytosol"/>
    <property type="evidence" value="ECO:0007669"/>
    <property type="project" value="TreeGrafter"/>
</dbReference>
<dbReference type="InterPro" id="IPR013749">
    <property type="entry name" value="PM/HMP-P_kinase-1"/>
</dbReference>
<proteinExistence type="predicted"/>
<name>A0A095ZAW8_9BURK</name>
<evidence type="ECO:0000256" key="2">
    <source>
        <dbReference type="ARBA" id="ARBA00012135"/>
    </source>
</evidence>
<organism evidence="8 9">
    <name type="scientific">Oligella urethralis DNF00040</name>
    <dbReference type="NCBI Taxonomy" id="1401065"/>
    <lineage>
        <taxon>Bacteria</taxon>
        <taxon>Pseudomonadati</taxon>
        <taxon>Pseudomonadota</taxon>
        <taxon>Betaproteobacteria</taxon>
        <taxon>Burkholderiales</taxon>
        <taxon>Alcaligenaceae</taxon>
        <taxon>Oligella</taxon>
    </lineage>
</organism>
<keyword evidence="4" id="KW-0547">Nucleotide-binding</keyword>
<dbReference type="InterPro" id="IPR004399">
    <property type="entry name" value="HMP/HMP-P_kinase_dom"/>
</dbReference>
<dbReference type="Pfam" id="PF08543">
    <property type="entry name" value="Phos_pyr_kin"/>
    <property type="match status" value="1"/>
</dbReference>
<comment type="caution">
    <text evidence="8">The sequence shown here is derived from an EMBL/GenBank/DDBJ whole genome shotgun (WGS) entry which is preliminary data.</text>
</comment>
<gene>
    <name evidence="8" type="ORF">HMPREF2130_03145</name>
</gene>
<evidence type="ECO:0000256" key="6">
    <source>
        <dbReference type="ARBA" id="ARBA00022840"/>
    </source>
</evidence>
<dbReference type="eggNOG" id="COG0351">
    <property type="taxonomic scope" value="Bacteria"/>
</dbReference>
<dbReference type="Gene3D" id="3.40.1190.20">
    <property type="match status" value="1"/>
</dbReference>
<dbReference type="PANTHER" id="PTHR20858:SF17">
    <property type="entry name" value="HYDROXYMETHYLPYRIMIDINE_PHOSPHOMETHYLPYRIMIDINE KINASE THI20-RELATED"/>
    <property type="match status" value="1"/>
</dbReference>
<keyword evidence="6" id="KW-0067">ATP-binding</keyword>
<comment type="pathway">
    <text evidence="1">Cofactor biosynthesis; thiamine diphosphate biosynthesis.</text>
</comment>
<dbReference type="AlphaFoldDB" id="A0A095ZAW8"/>
<dbReference type="CDD" id="cd01169">
    <property type="entry name" value="HMPP_kinase"/>
    <property type="match status" value="1"/>
</dbReference>
<evidence type="ECO:0000256" key="1">
    <source>
        <dbReference type="ARBA" id="ARBA00004948"/>
    </source>
</evidence>